<reference evidence="1" key="1">
    <citation type="submission" date="2024-06" db="EMBL/GenBank/DDBJ databases">
        <authorList>
            <consortium name="consrtm"/>
            <person name="Uemura M."/>
            <person name="Terahara T."/>
        </authorList>
    </citation>
    <scope>NUCLEOTIDE SEQUENCE</scope>
    <source>
        <strain evidence="1">KM77-8</strain>
    </source>
</reference>
<name>A0AAT9HVT2_9ACTN</name>
<organism evidence="1">
    <name type="scientific">Streptomyces haneummycinicus</name>
    <dbReference type="NCBI Taxonomy" id="3074435"/>
    <lineage>
        <taxon>Bacteria</taxon>
        <taxon>Bacillati</taxon>
        <taxon>Actinomycetota</taxon>
        <taxon>Actinomycetes</taxon>
        <taxon>Kitasatosporales</taxon>
        <taxon>Streptomycetaceae</taxon>
        <taxon>Streptomyces</taxon>
    </lineage>
</organism>
<accession>A0AAT9HVT2</accession>
<sequence>MARLPLDCTPGELLDTLVESLSTLLLCAVAAADERVEDAWRREPAANAPELAGRERAPESAEHRIGLAVRRWRRELEEFAEDEVRELDRSVAPDPELVAALVATALLGGRRARTAGEGLAERIGAHGALRLRDRGGRLLVAHVDGVMHAERERRLAPLDALDVHAEPQAELIAALSVLQKER</sequence>
<dbReference type="EMBL" id="AP035768">
    <property type="protein sequence ID" value="BFO21622.1"/>
    <property type="molecule type" value="Genomic_DNA"/>
</dbReference>
<proteinExistence type="predicted"/>
<reference evidence="1" key="2">
    <citation type="submission" date="2024-07" db="EMBL/GenBank/DDBJ databases">
        <title>Streptomyces haneummycinica sp. nov., a new antibiotic-producing actinobacterium isolated from marine sediment.</title>
        <authorList>
            <person name="Uemura M."/>
            <person name="Hamada M."/>
            <person name="Hirano S."/>
            <person name="Kobayashi K."/>
            <person name="Ohshiro T."/>
            <person name="Kobayashi T."/>
            <person name="Terahara T."/>
        </authorList>
    </citation>
    <scope>NUCLEOTIDE SEQUENCE</scope>
    <source>
        <strain evidence="1">KM77-8</strain>
    </source>
</reference>
<dbReference type="AlphaFoldDB" id="A0AAT9HVT2"/>
<evidence type="ECO:0008006" key="2">
    <source>
        <dbReference type="Google" id="ProtNLM"/>
    </source>
</evidence>
<evidence type="ECO:0000313" key="1">
    <source>
        <dbReference type="EMBL" id="BFO21622.1"/>
    </source>
</evidence>
<gene>
    <name evidence="1" type="ORF">SHKM778_80100</name>
</gene>
<protein>
    <recommendedName>
        <fullName evidence="2">ATP-binding protein</fullName>
    </recommendedName>
</protein>